<feature type="region of interest" description="Disordered" evidence="1">
    <location>
        <begin position="135"/>
        <end position="162"/>
    </location>
</feature>
<evidence type="ECO:0000313" key="2">
    <source>
        <dbReference type="EMBL" id="CAI9281247.1"/>
    </source>
</evidence>
<evidence type="ECO:0000313" key="3">
    <source>
        <dbReference type="Proteomes" id="UP001177003"/>
    </source>
</evidence>
<dbReference type="AlphaFoldDB" id="A0AA36E421"/>
<organism evidence="2 3">
    <name type="scientific">Lactuca saligna</name>
    <name type="common">Willowleaf lettuce</name>
    <dbReference type="NCBI Taxonomy" id="75948"/>
    <lineage>
        <taxon>Eukaryota</taxon>
        <taxon>Viridiplantae</taxon>
        <taxon>Streptophyta</taxon>
        <taxon>Embryophyta</taxon>
        <taxon>Tracheophyta</taxon>
        <taxon>Spermatophyta</taxon>
        <taxon>Magnoliopsida</taxon>
        <taxon>eudicotyledons</taxon>
        <taxon>Gunneridae</taxon>
        <taxon>Pentapetalae</taxon>
        <taxon>asterids</taxon>
        <taxon>campanulids</taxon>
        <taxon>Asterales</taxon>
        <taxon>Asteraceae</taxon>
        <taxon>Cichorioideae</taxon>
        <taxon>Cichorieae</taxon>
        <taxon>Lactucinae</taxon>
        <taxon>Lactuca</taxon>
    </lineage>
</organism>
<gene>
    <name evidence="2" type="ORF">LSALG_LOCUS20955</name>
</gene>
<sequence length="162" mass="17027">MVDSKTKSDSKVFATLGEFLVSLKESILKVDNSPKSYVSQESLSQMFSSLGTNLKVEVDPLLKLVNLMPTDAPPVKPVVQGGDNGVGSSKDNDQGKVVGKLISTQIPTSLPTSMSTTLTTMNSKPLTKCIIIGSTTGGSSLKAPPSNEVKDDRGKGIVNEIS</sequence>
<proteinExistence type="predicted"/>
<evidence type="ECO:0000256" key="1">
    <source>
        <dbReference type="SAM" id="MobiDB-lite"/>
    </source>
</evidence>
<dbReference type="Proteomes" id="UP001177003">
    <property type="component" value="Chromosome 4"/>
</dbReference>
<feature type="region of interest" description="Disordered" evidence="1">
    <location>
        <begin position="72"/>
        <end position="94"/>
    </location>
</feature>
<dbReference type="EMBL" id="OX465080">
    <property type="protein sequence ID" value="CAI9281247.1"/>
    <property type="molecule type" value="Genomic_DNA"/>
</dbReference>
<protein>
    <submittedName>
        <fullName evidence="2">Uncharacterized protein</fullName>
    </submittedName>
</protein>
<reference evidence="2" key="1">
    <citation type="submission" date="2023-04" db="EMBL/GenBank/DDBJ databases">
        <authorList>
            <person name="Vijverberg K."/>
            <person name="Xiong W."/>
            <person name="Schranz E."/>
        </authorList>
    </citation>
    <scope>NUCLEOTIDE SEQUENCE</scope>
</reference>
<keyword evidence="3" id="KW-1185">Reference proteome</keyword>
<accession>A0AA36E421</accession>
<name>A0AA36E421_LACSI</name>